<dbReference type="InterPro" id="IPR039425">
    <property type="entry name" value="RNA_pol_sigma-70-like"/>
</dbReference>
<evidence type="ECO:0000256" key="5">
    <source>
        <dbReference type="ARBA" id="ARBA00023163"/>
    </source>
</evidence>
<evidence type="ECO:0000256" key="2">
    <source>
        <dbReference type="ARBA" id="ARBA00023015"/>
    </source>
</evidence>
<proteinExistence type="inferred from homology"/>
<accession>A0A9W6IQQ1</accession>
<dbReference type="RefSeq" id="WP_271187728.1">
    <property type="nucleotide sequence ID" value="NZ_BSFE01000010.1"/>
</dbReference>
<dbReference type="Pfam" id="PF04542">
    <property type="entry name" value="Sigma70_r2"/>
    <property type="match status" value="1"/>
</dbReference>
<dbReference type="InterPro" id="IPR013249">
    <property type="entry name" value="RNA_pol_sigma70_r4_t2"/>
</dbReference>
<keyword evidence="2 6" id="KW-0805">Transcription regulation</keyword>
<dbReference type="EMBL" id="BSFE01000010">
    <property type="protein sequence ID" value="GLK53376.1"/>
    <property type="molecule type" value="Genomic_DNA"/>
</dbReference>
<evidence type="ECO:0000256" key="3">
    <source>
        <dbReference type="ARBA" id="ARBA00023082"/>
    </source>
</evidence>
<feature type="domain" description="RNA polymerase sigma-70 region 2" evidence="7">
    <location>
        <begin position="24"/>
        <end position="91"/>
    </location>
</feature>
<dbReference type="CDD" id="cd06171">
    <property type="entry name" value="Sigma70_r4"/>
    <property type="match status" value="1"/>
</dbReference>
<dbReference type="PROSITE" id="PS01063">
    <property type="entry name" value="SIGMA70_ECF"/>
    <property type="match status" value="1"/>
</dbReference>
<organism evidence="9 10">
    <name type="scientific">Maricaulis virginensis</name>
    <dbReference type="NCBI Taxonomy" id="144022"/>
    <lineage>
        <taxon>Bacteria</taxon>
        <taxon>Pseudomonadati</taxon>
        <taxon>Pseudomonadota</taxon>
        <taxon>Alphaproteobacteria</taxon>
        <taxon>Maricaulales</taxon>
        <taxon>Maricaulaceae</taxon>
        <taxon>Maricaulis</taxon>
    </lineage>
</organism>
<evidence type="ECO:0000313" key="10">
    <source>
        <dbReference type="Proteomes" id="UP001143486"/>
    </source>
</evidence>
<keyword evidence="3 6" id="KW-0731">Sigma factor</keyword>
<dbReference type="GO" id="GO:0003677">
    <property type="term" value="F:DNA binding"/>
    <property type="evidence" value="ECO:0007669"/>
    <property type="project" value="UniProtKB-KW"/>
</dbReference>
<evidence type="ECO:0000256" key="4">
    <source>
        <dbReference type="ARBA" id="ARBA00023125"/>
    </source>
</evidence>
<evidence type="ECO:0000259" key="7">
    <source>
        <dbReference type="Pfam" id="PF04542"/>
    </source>
</evidence>
<dbReference type="PANTHER" id="PTHR43133">
    <property type="entry name" value="RNA POLYMERASE ECF-TYPE SIGMA FACTO"/>
    <property type="match status" value="1"/>
</dbReference>
<name>A0A9W6IQQ1_9PROT</name>
<dbReference type="InterPro" id="IPR013324">
    <property type="entry name" value="RNA_pol_sigma_r3/r4-like"/>
</dbReference>
<keyword evidence="10" id="KW-1185">Reference proteome</keyword>
<evidence type="ECO:0000313" key="9">
    <source>
        <dbReference type="EMBL" id="GLK53376.1"/>
    </source>
</evidence>
<dbReference type="AlphaFoldDB" id="A0A9W6IQQ1"/>
<dbReference type="GO" id="GO:0016987">
    <property type="term" value="F:sigma factor activity"/>
    <property type="evidence" value="ECO:0007669"/>
    <property type="project" value="UniProtKB-KW"/>
</dbReference>
<keyword evidence="4 6" id="KW-0238">DNA-binding</keyword>
<dbReference type="InterPro" id="IPR013325">
    <property type="entry name" value="RNA_pol_sigma_r2"/>
</dbReference>
<dbReference type="PANTHER" id="PTHR43133:SF51">
    <property type="entry name" value="RNA POLYMERASE SIGMA FACTOR"/>
    <property type="match status" value="1"/>
</dbReference>
<evidence type="ECO:0000256" key="6">
    <source>
        <dbReference type="RuleBase" id="RU000716"/>
    </source>
</evidence>
<keyword evidence="5 6" id="KW-0804">Transcription</keyword>
<dbReference type="Pfam" id="PF08281">
    <property type="entry name" value="Sigma70_r4_2"/>
    <property type="match status" value="1"/>
</dbReference>
<reference evidence="9" key="2">
    <citation type="submission" date="2023-01" db="EMBL/GenBank/DDBJ databases">
        <authorList>
            <person name="Sun Q."/>
            <person name="Evtushenko L."/>
        </authorList>
    </citation>
    <scope>NUCLEOTIDE SEQUENCE</scope>
    <source>
        <strain evidence="9">VKM B-1513</strain>
    </source>
</reference>
<feature type="domain" description="RNA polymerase sigma factor 70 region 4 type 2" evidence="8">
    <location>
        <begin position="117"/>
        <end position="168"/>
    </location>
</feature>
<dbReference type="InterPro" id="IPR007627">
    <property type="entry name" value="RNA_pol_sigma70_r2"/>
</dbReference>
<dbReference type="Gene3D" id="1.10.10.10">
    <property type="entry name" value="Winged helix-like DNA-binding domain superfamily/Winged helix DNA-binding domain"/>
    <property type="match status" value="1"/>
</dbReference>
<comment type="similarity">
    <text evidence="1 6">Belongs to the sigma-70 factor family. ECF subfamily.</text>
</comment>
<dbReference type="NCBIfam" id="TIGR02937">
    <property type="entry name" value="sigma70-ECF"/>
    <property type="match status" value="1"/>
</dbReference>
<dbReference type="SUPFAM" id="SSF88659">
    <property type="entry name" value="Sigma3 and sigma4 domains of RNA polymerase sigma factors"/>
    <property type="match status" value="1"/>
</dbReference>
<dbReference type="InterPro" id="IPR014284">
    <property type="entry name" value="RNA_pol_sigma-70_dom"/>
</dbReference>
<evidence type="ECO:0000256" key="1">
    <source>
        <dbReference type="ARBA" id="ARBA00010641"/>
    </source>
</evidence>
<reference evidence="9" key="1">
    <citation type="journal article" date="2014" name="Int. J. Syst. Evol. Microbiol.">
        <title>Complete genome sequence of Corynebacterium casei LMG S-19264T (=DSM 44701T), isolated from a smear-ripened cheese.</title>
        <authorList>
            <consortium name="US DOE Joint Genome Institute (JGI-PGF)"/>
            <person name="Walter F."/>
            <person name="Albersmeier A."/>
            <person name="Kalinowski J."/>
            <person name="Ruckert C."/>
        </authorList>
    </citation>
    <scope>NUCLEOTIDE SEQUENCE</scope>
    <source>
        <strain evidence="9">VKM B-1513</strain>
    </source>
</reference>
<dbReference type="Proteomes" id="UP001143486">
    <property type="component" value="Unassembled WGS sequence"/>
</dbReference>
<evidence type="ECO:0000259" key="8">
    <source>
        <dbReference type="Pfam" id="PF08281"/>
    </source>
</evidence>
<dbReference type="GO" id="GO:0006352">
    <property type="term" value="P:DNA-templated transcription initiation"/>
    <property type="evidence" value="ECO:0007669"/>
    <property type="project" value="InterPro"/>
</dbReference>
<comment type="caution">
    <text evidence="9">The sequence shown here is derived from an EMBL/GenBank/DDBJ whole genome shotgun (WGS) entry which is preliminary data.</text>
</comment>
<dbReference type="InterPro" id="IPR036388">
    <property type="entry name" value="WH-like_DNA-bd_sf"/>
</dbReference>
<dbReference type="SUPFAM" id="SSF88946">
    <property type="entry name" value="Sigma2 domain of RNA polymerase sigma factors"/>
    <property type="match status" value="1"/>
</dbReference>
<protein>
    <recommendedName>
        <fullName evidence="6">RNA polymerase sigma factor</fullName>
    </recommendedName>
</protein>
<gene>
    <name evidence="9" type="ORF">GCM10017621_28840</name>
</gene>
<dbReference type="Gene3D" id="1.10.1740.10">
    <property type="match status" value="1"/>
</dbReference>
<dbReference type="InterPro" id="IPR000838">
    <property type="entry name" value="RNA_pol_sigma70_ECF_CS"/>
</dbReference>
<sequence length="180" mass="19923">MKAPDEELVALVVATKNAAAFGELVRRHQGLVRGMLQRMCRNHALADDLAQDAFIRAYEKIGTFTGKGAFKSWLCSIAYTEFLMAARKRRSTERAMEKFKTGLDDSEAPRDMGNVVDLDRALATLKEEERIAVVMCYSCGLSHSEAAEATGMPLGTVKSHVNRGRAKLQAYFQEAEEMAS</sequence>